<evidence type="ECO:0000256" key="1">
    <source>
        <dbReference type="ARBA" id="ARBA00022723"/>
    </source>
</evidence>
<evidence type="ECO:0000259" key="4">
    <source>
        <dbReference type="PROSITE" id="PS51379"/>
    </source>
</evidence>
<dbReference type="EMBL" id="JAFEUC010000001">
    <property type="protein sequence ID" value="MBM7074841.1"/>
    <property type="molecule type" value="Genomic_DNA"/>
</dbReference>
<keyword evidence="3" id="KW-0411">Iron-sulfur</keyword>
<dbReference type="RefSeq" id="WP_204922941.1">
    <property type="nucleotide sequence ID" value="NZ_JAFEUC010000001.1"/>
</dbReference>
<sequence>MTPVVPVPGPAGVPPPVVIDACQGCGACLLTCPTHAIRPVPGGLTVLADRCTGCLECLEICPVDAIRTVTDRRGAP</sequence>
<dbReference type="SUPFAM" id="SSF54862">
    <property type="entry name" value="4Fe-4S ferredoxins"/>
    <property type="match status" value="1"/>
</dbReference>
<feature type="domain" description="4Fe-4S ferredoxin-type" evidence="4">
    <location>
        <begin position="13"/>
        <end position="42"/>
    </location>
</feature>
<dbReference type="PROSITE" id="PS51379">
    <property type="entry name" value="4FE4S_FER_2"/>
    <property type="match status" value="2"/>
</dbReference>
<keyword evidence="2" id="KW-0408">Iron</keyword>
<evidence type="ECO:0000256" key="3">
    <source>
        <dbReference type="ARBA" id="ARBA00023014"/>
    </source>
</evidence>
<dbReference type="PROSITE" id="PS00198">
    <property type="entry name" value="4FE4S_FER_1"/>
    <property type="match status" value="2"/>
</dbReference>
<protein>
    <submittedName>
        <fullName evidence="5">4Fe-4S binding protein</fullName>
    </submittedName>
</protein>
<keyword evidence="6" id="KW-1185">Reference proteome</keyword>
<organism evidence="5 6">
    <name type="scientific">Micromonospora humida</name>
    <dbReference type="NCBI Taxonomy" id="2809018"/>
    <lineage>
        <taxon>Bacteria</taxon>
        <taxon>Bacillati</taxon>
        <taxon>Actinomycetota</taxon>
        <taxon>Actinomycetes</taxon>
        <taxon>Micromonosporales</taxon>
        <taxon>Micromonosporaceae</taxon>
        <taxon>Micromonospora</taxon>
    </lineage>
</organism>
<dbReference type="Pfam" id="PF12838">
    <property type="entry name" value="Fer4_7"/>
    <property type="match status" value="1"/>
</dbReference>
<proteinExistence type="predicted"/>
<keyword evidence="1" id="KW-0479">Metal-binding</keyword>
<dbReference type="InterPro" id="IPR017900">
    <property type="entry name" value="4Fe4S_Fe_S_CS"/>
</dbReference>
<evidence type="ECO:0000313" key="5">
    <source>
        <dbReference type="EMBL" id="MBM7074841.1"/>
    </source>
</evidence>
<comment type="caution">
    <text evidence="5">The sequence shown here is derived from an EMBL/GenBank/DDBJ whole genome shotgun (WGS) entry which is preliminary data.</text>
</comment>
<evidence type="ECO:0000256" key="2">
    <source>
        <dbReference type="ARBA" id="ARBA00023004"/>
    </source>
</evidence>
<reference evidence="5 6" key="1">
    <citation type="submission" date="2021-02" db="EMBL/GenBank/DDBJ databases">
        <authorList>
            <person name="Ra J.-S."/>
        </authorList>
    </citation>
    <scope>NUCLEOTIDE SEQUENCE [LARGE SCALE GENOMIC DNA]</scope>
    <source>
        <strain evidence="5 6">MMS20-R1-14</strain>
    </source>
</reference>
<dbReference type="InterPro" id="IPR017896">
    <property type="entry name" value="4Fe4S_Fe-S-bd"/>
</dbReference>
<gene>
    <name evidence="5" type="ORF">JQX11_00530</name>
</gene>
<name>A0ABS2IKF9_9ACTN</name>
<feature type="domain" description="4Fe-4S ferredoxin-type" evidence="4">
    <location>
        <begin position="44"/>
        <end position="71"/>
    </location>
</feature>
<dbReference type="Proteomes" id="UP001518872">
    <property type="component" value="Unassembled WGS sequence"/>
</dbReference>
<dbReference type="Gene3D" id="3.30.70.20">
    <property type="match status" value="1"/>
</dbReference>
<evidence type="ECO:0000313" key="6">
    <source>
        <dbReference type="Proteomes" id="UP001518872"/>
    </source>
</evidence>
<accession>A0ABS2IKF9</accession>